<name>A0A385AFP1_LATCU</name>
<protein>
    <submittedName>
        <fullName evidence="1">Uncharacterized protein</fullName>
    </submittedName>
</protein>
<accession>A0A385AFP1</accession>
<dbReference type="AlphaFoldDB" id="A0A385AFP1"/>
<proteinExistence type="predicted"/>
<organism evidence="1 2">
    <name type="scientific">Latilactobacillus curvatus</name>
    <name type="common">Lactobacillus curvatus</name>
    <dbReference type="NCBI Taxonomy" id="28038"/>
    <lineage>
        <taxon>Bacteria</taxon>
        <taxon>Bacillati</taxon>
        <taxon>Bacillota</taxon>
        <taxon>Bacilli</taxon>
        <taxon>Lactobacillales</taxon>
        <taxon>Lactobacillaceae</taxon>
        <taxon>Latilactobacillus</taxon>
    </lineage>
</organism>
<evidence type="ECO:0000313" key="1">
    <source>
        <dbReference type="EMBL" id="AXN36428.1"/>
    </source>
</evidence>
<sequence>MVEMCSVIHILAVNPECQTIADAIIRHPVLILGIYPAGYALCFETCFLKHLPALNQIWQIDDFIVNSSNPVNAQKIPVSNALLF</sequence>
<reference evidence="1 2" key="1">
    <citation type="submission" date="2018-07" db="EMBL/GenBank/DDBJ databases">
        <title>Lactobacillus curvatus genome sequence.</title>
        <authorList>
            <person name="Prechtl R."/>
        </authorList>
    </citation>
    <scope>NUCLEOTIDE SEQUENCE [LARGE SCALE GENOMIC DNA]</scope>
    <source>
        <strain evidence="1 2">TMW 1.1928</strain>
    </source>
</reference>
<evidence type="ECO:0000313" key="2">
    <source>
        <dbReference type="Proteomes" id="UP000257607"/>
    </source>
</evidence>
<dbReference type="Proteomes" id="UP000257607">
    <property type="component" value="Chromosome"/>
</dbReference>
<gene>
    <name evidence="1" type="ORF">DT351_08820</name>
</gene>
<dbReference type="EMBL" id="CP031003">
    <property type="protein sequence ID" value="AXN36428.1"/>
    <property type="molecule type" value="Genomic_DNA"/>
</dbReference>